<dbReference type="AlphaFoldDB" id="L0G5R0"/>
<name>L0G5R0_ECHVK</name>
<dbReference type="KEGG" id="evi:Echvi_4451"/>
<feature type="region of interest" description="Disordered" evidence="1">
    <location>
        <begin position="1"/>
        <end position="29"/>
    </location>
</feature>
<proteinExistence type="predicted"/>
<evidence type="ECO:0000313" key="2">
    <source>
        <dbReference type="EMBL" id="AGA80633.1"/>
    </source>
</evidence>
<dbReference type="Proteomes" id="UP000010796">
    <property type="component" value="Chromosome"/>
</dbReference>
<sequence>MFPDGKPGLFLEESSKMDKRVNKKEFTPS</sequence>
<feature type="compositionally biased region" description="Basic and acidic residues" evidence="1">
    <location>
        <begin position="13"/>
        <end position="29"/>
    </location>
</feature>
<dbReference type="HOGENOM" id="CLU_3409167_0_0_10"/>
<evidence type="ECO:0000256" key="1">
    <source>
        <dbReference type="SAM" id="MobiDB-lite"/>
    </source>
</evidence>
<organism evidence="2 3">
    <name type="scientific">Echinicola vietnamensis (strain DSM 17526 / LMG 23754 / KMM 6221)</name>
    <dbReference type="NCBI Taxonomy" id="926556"/>
    <lineage>
        <taxon>Bacteria</taxon>
        <taxon>Pseudomonadati</taxon>
        <taxon>Bacteroidota</taxon>
        <taxon>Cytophagia</taxon>
        <taxon>Cytophagales</taxon>
        <taxon>Cyclobacteriaceae</taxon>
        <taxon>Echinicola</taxon>
    </lineage>
</organism>
<evidence type="ECO:0000313" key="3">
    <source>
        <dbReference type="Proteomes" id="UP000010796"/>
    </source>
</evidence>
<reference evidence="3" key="1">
    <citation type="submission" date="2012-02" db="EMBL/GenBank/DDBJ databases">
        <title>The complete genome of Echinicola vietnamensis DSM 17526.</title>
        <authorList>
            <person name="Lucas S."/>
            <person name="Copeland A."/>
            <person name="Lapidus A."/>
            <person name="Glavina del Rio T."/>
            <person name="Dalin E."/>
            <person name="Tice H."/>
            <person name="Bruce D."/>
            <person name="Goodwin L."/>
            <person name="Pitluck S."/>
            <person name="Peters L."/>
            <person name="Ovchinnikova G."/>
            <person name="Teshima H."/>
            <person name="Kyrpides N."/>
            <person name="Mavromatis K."/>
            <person name="Ivanova N."/>
            <person name="Brettin T."/>
            <person name="Detter J.C."/>
            <person name="Han C."/>
            <person name="Larimer F."/>
            <person name="Land M."/>
            <person name="Hauser L."/>
            <person name="Markowitz V."/>
            <person name="Cheng J.-F."/>
            <person name="Hugenholtz P."/>
            <person name="Woyke T."/>
            <person name="Wu D."/>
            <person name="Brambilla E."/>
            <person name="Klenk H.-P."/>
            <person name="Eisen J.A."/>
        </authorList>
    </citation>
    <scope>NUCLEOTIDE SEQUENCE [LARGE SCALE GENOMIC DNA]</scope>
    <source>
        <strain evidence="3">DSM 17526 / LMG 23754 / KMM 6221</strain>
    </source>
</reference>
<accession>L0G5R0</accession>
<protein>
    <submittedName>
        <fullName evidence="2">Uncharacterized protein</fullName>
    </submittedName>
</protein>
<keyword evidence="3" id="KW-1185">Reference proteome</keyword>
<gene>
    <name evidence="2" type="ordered locus">Echvi_4451</name>
</gene>
<dbReference type="EMBL" id="CP003346">
    <property type="protein sequence ID" value="AGA80633.1"/>
    <property type="molecule type" value="Genomic_DNA"/>
</dbReference>